<dbReference type="EMBL" id="JBJUIK010000004">
    <property type="protein sequence ID" value="KAL3529733.1"/>
    <property type="molecule type" value="Genomic_DNA"/>
</dbReference>
<feature type="region of interest" description="Disordered" evidence="1">
    <location>
        <begin position="1"/>
        <end position="40"/>
    </location>
</feature>
<dbReference type="Proteomes" id="UP001630127">
    <property type="component" value="Unassembled WGS sequence"/>
</dbReference>
<evidence type="ECO:0000313" key="3">
    <source>
        <dbReference type="Proteomes" id="UP001630127"/>
    </source>
</evidence>
<proteinExistence type="predicted"/>
<evidence type="ECO:0000256" key="1">
    <source>
        <dbReference type="SAM" id="MobiDB-lite"/>
    </source>
</evidence>
<gene>
    <name evidence="2" type="ORF">ACH5RR_009055</name>
</gene>
<dbReference type="AlphaFoldDB" id="A0ABD3AF05"/>
<reference evidence="2 3" key="1">
    <citation type="submission" date="2024-11" db="EMBL/GenBank/DDBJ databases">
        <title>A near-complete genome assembly of Cinchona calisaya.</title>
        <authorList>
            <person name="Lian D.C."/>
            <person name="Zhao X.W."/>
            <person name="Wei L."/>
        </authorList>
    </citation>
    <scope>NUCLEOTIDE SEQUENCE [LARGE SCALE GENOMIC DNA]</scope>
    <source>
        <tissue evidence="2">Nenye</tissue>
    </source>
</reference>
<protein>
    <submittedName>
        <fullName evidence="2">Uncharacterized protein</fullName>
    </submittedName>
</protein>
<organism evidence="2 3">
    <name type="scientific">Cinchona calisaya</name>
    <dbReference type="NCBI Taxonomy" id="153742"/>
    <lineage>
        <taxon>Eukaryota</taxon>
        <taxon>Viridiplantae</taxon>
        <taxon>Streptophyta</taxon>
        <taxon>Embryophyta</taxon>
        <taxon>Tracheophyta</taxon>
        <taxon>Spermatophyta</taxon>
        <taxon>Magnoliopsida</taxon>
        <taxon>eudicotyledons</taxon>
        <taxon>Gunneridae</taxon>
        <taxon>Pentapetalae</taxon>
        <taxon>asterids</taxon>
        <taxon>lamiids</taxon>
        <taxon>Gentianales</taxon>
        <taxon>Rubiaceae</taxon>
        <taxon>Cinchonoideae</taxon>
        <taxon>Cinchoneae</taxon>
        <taxon>Cinchona</taxon>
    </lineage>
</organism>
<sequence>MRNRNLDGIEEERSETEYSVPQSSTSSYGRTIVIHDTPRDQVRVEQPVLETPQTADNDPVDPVQPIPEIVEQPVNQAISSIKYLCKAHPNITSMKLASTKNYLIDEKGLRSKGNFDVFSYEMPMKLCHEFDGSVHEKISSLDVGDGVNIVECKKSLRNWAKDFSELAKLHWQSSRIFEMCVLVEERIPDTRLNEKRIRTDDII</sequence>
<feature type="compositionally biased region" description="Polar residues" evidence="1">
    <location>
        <begin position="17"/>
        <end position="29"/>
    </location>
</feature>
<comment type="caution">
    <text evidence="2">The sequence shown here is derived from an EMBL/GenBank/DDBJ whole genome shotgun (WGS) entry which is preliminary data.</text>
</comment>
<accession>A0ABD3AF05</accession>
<keyword evidence="3" id="KW-1185">Reference proteome</keyword>
<evidence type="ECO:0000313" key="2">
    <source>
        <dbReference type="EMBL" id="KAL3529733.1"/>
    </source>
</evidence>
<name>A0ABD3AF05_9GENT</name>